<accession>A0A9N7YB27</accession>
<protein>
    <submittedName>
        <fullName evidence="1">Uncharacterized protein</fullName>
    </submittedName>
</protein>
<gene>
    <name evidence="1" type="ORF">PLEPLA_LOCUS12894</name>
</gene>
<evidence type="ECO:0000313" key="2">
    <source>
        <dbReference type="Proteomes" id="UP001153269"/>
    </source>
</evidence>
<dbReference type="EMBL" id="CADEAL010000769">
    <property type="protein sequence ID" value="CAB1424965.1"/>
    <property type="molecule type" value="Genomic_DNA"/>
</dbReference>
<name>A0A9N7YB27_PLEPL</name>
<keyword evidence="2" id="KW-1185">Reference proteome</keyword>
<organism evidence="1 2">
    <name type="scientific">Pleuronectes platessa</name>
    <name type="common">European plaice</name>
    <dbReference type="NCBI Taxonomy" id="8262"/>
    <lineage>
        <taxon>Eukaryota</taxon>
        <taxon>Metazoa</taxon>
        <taxon>Chordata</taxon>
        <taxon>Craniata</taxon>
        <taxon>Vertebrata</taxon>
        <taxon>Euteleostomi</taxon>
        <taxon>Actinopterygii</taxon>
        <taxon>Neopterygii</taxon>
        <taxon>Teleostei</taxon>
        <taxon>Neoteleostei</taxon>
        <taxon>Acanthomorphata</taxon>
        <taxon>Carangaria</taxon>
        <taxon>Pleuronectiformes</taxon>
        <taxon>Pleuronectoidei</taxon>
        <taxon>Pleuronectidae</taxon>
        <taxon>Pleuronectes</taxon>
    </lineage>
</organism>
<dbReference type="AlphaFoldDB" id="A0A9N7YB27"/>
<dbReference type="Proteomes" id="UP001153269">
    <property type="component" value="Unassembled WGS sequence"/>
</dbReference>
<sequence>MLIYTFGPRTAGQDDNIELYGDIKPPSPCLPPPPPIVRLNSPFFFPPPPPWAIRSQQLREILLPWRGTGINNCSNYPSLVIKVQQNSHDYNLPGSLSPRPFPYTPRGHCPTLTSCDPFCY</sequence>
<comment type="caution">
    <text evidence="1">The sequence shown here is derived from an EMBL/GenBank/DDBJ whole genome shotgun (WGS) entry which is preliminary data.</text>
</comment>
<evidence type="ECO:0000313" key="1">
    <source>
        <dbReference type="EMBL" id="CAB1424965.1"/>
    </source>
</evidence>
<reference evidence="1" key="1">
    <citation type="submission" date="2020-03" db="EMBL/GenBank/DDBJ databases">
        <authorList>
            <person name="Weist P."/>
        </authorList>
    </citation>
    <scope>NUCLEOTIDE SEQUENCE</scope>
</reference>
<proteinExistence type="predicted"/>